<comment type="caution">
    <text evidence="2">The sequence shown here is derived from an EMBL/GenBank/DDBJ whole genome shotgun (WGS) entry which is preliminary data.</text>
</comment>
<sequence length="910" mass="101774">MSWRSKFNAEEVQKLLDEFGTSATLCNILDKTFVDPVWTPRENYVDDDEVTREQEIRKHVLSLNIPDLIIVGEPPMLLHRLGTFYSDRALKSRLDSVFGGNHTCGSFASNLYLYLQFFRFLLNSSGTGKTRILFEGLCQHWGLYLTSRVDSSELGWRDLQTALHYRGEITEQKGFTRYFFEEPSSSEDGHPSPSGEEPISNVTEANFNLNLALAQRFLSALLLSHLLLLKRYLETVAARGYHNEFHKKTWLKLQLHFYDINISYRDITKALLSLLPEDNDIDRAISDTISEIFDIPEVTGPMYVTLDEANFASHQLEDCFRDREGRRHSALKAVLETWKRHLIPPKFVLVVAGTEIPRADFTGSGWSDWVWRSSTGAFDDREIQRQYALSLLPPNLPSSPTGQRLLERIWKWTRGRHRCTASFLSVLLEERFVLPHVHLNRFIDCLSGGYQPKDLEGEDKGSLGGFMSEPSFDIVNFDVLDSNRRLASCLHASLVSILLQSTERLYFSGEDVALVNHTFGRFIDTRCDCIVIDEPFLLAGAAMWFCDEDHSLVEFRYFKEKVLEPGISPQHAAGFAALCLAAAFDSEEGRPLGEVFSFPNVPKKLKGLKKVEATIVTCRVSRKKAKDTVLRFSEDPCQKIVSWCHSARDAIGWMKDPATPFCIYAPENETATLIFVVKTATGERFWVFLRVLIPSHDDTESLARAQDLALSSHPDRVFNHAISPSETTKVLESLPDLSSHIGQSGVLTVVVSFTEDLDLSKISTGKASGTSTLNLTTIASSTKAYARNKMVMKSIVDAIVTNAVANDAPPRPPERTGAAAQPAPESKPVSKNEPKPGASRVTKRKVEVEVSVQVEEEGSSEDERKSRKKGKGKEKAEGPAPSSSKSNKKPQTSAGGTRRSARLAAKACNV</sequence>
<protein>
    <submittedName>
        <fullName evidence="2">Uncharacterized protein</fullName>
    </submittedName>
</protein>
<evidence type="ECO:0000256" key="1">
    <source>
        <dbReference type="SAM" id="MobiDB-lite"/>
    </source>
</evidence>
<dbReference type="Proteomes" id="UP001049176">
    <property type="component" value="Chromosome 9"/>
</dbReference>
<dbReference type="RefSeq" id="XP_043004328.1">
    <property type="nucleotide sequence ID" value="XM_043158973.1"/>
</dbReference>
<accession>A0A9P7UMN1</accession>
<reference evidence="2" key="1">
    <citation type="journal article" date="2021" name="Genome Biol. Evol.">
        <title>The assembled and annotated genome of the fairy-ring fungus Marasmius oreades.</title>
        <authorList>
            <person name="Hiltunen M."/>
            <person name="Ament-Velasquez S.L."/>
            <person name="Johannesson H."/>
        </authorList>
    </citation>
    <scope>NUCLEOTIDE SEQUENCE</scope>
    <source>
        <strain evidence="2">03SP1</strain>
    </source>
</reference>
<dbReference type="GeneID" id="66082870"/>
<dbReference type="KEGG" id="more:E1B28_013795"/>
<dbReference type="OrthoDB" id="2393824at2759"/>
<name>A0A9P7UMN1_9AGAR</name>
<evidence type="ECO:0000313" key="2">
    <source>
        <dbReference type="EMBL" id="KAG7087857.1"/>
    </source>
</evidence>
<feature type="region of interest" description="Disordered" evidence="1">
    <location>
        <begin position="805"/>
        <end position="910"/>
    </location>
</feature>
<keyword evidence="3" id="KW-1185">Reference proteome</keyword>
<organism evidence="2 3">
    <name type="scientific">Marasmius oreades</name>
    <name type="common">fairy-ring Marasmius</name>
    <dbReference type="NCBI Taxonomy" id="181124"/>
    <lineage>
        <taxon>Eukaryota</taxon>
        <taxon>Fungi</taxon>
        <taxon>Dikarya</taxon>
        <taxon>Basidiomycota</taxon>
        <taxon>Agaricomycotina</taxon>
        <taxon>Agaricomycetes</taxon>
        <taxon>Agaricomycetidae</taxon>
        <taxon>Agaricales</taxon>
        <taxon>Marasmiineae</taxon>
        <taxon>Marasmiaceae</taxon>
        <taxon>Marasmius</taxon>
    </lineage>
</organism>
<dbReference type="EMBL" id="CM032189">
    <property type="protein sequence ID" value="KAG7087857.1"/>
    <property type="molecule type" value="Genomic_DNA"/>
</dbReference>
<dbReference type="AlphaFoldDB" id="A0A9P7UMN1"/>
<proteinExistence type="predicted"/>
<evidence type="ECO:0000313" key="3">
    <source>
        <dbReference type="Proteomes" id="UP001049176"/>
    </source>
</evidence>
<gene>
    <name evidence="2" type="ORF">E1B28_013795</name>
</gene>